<organism evidence="2 3">
    <name type="scientific">Sphaerotilus natans subsp. natans DSM 6575</name>
    <dbReference type="NCBI Taxonomy" id="1286631"/>
    <lineage>
        <taxon>Bacteria</taxon>
        <taxon>Pseudomonadati</taxon>
        <taxon>Pseudomonadota</taxon>
        <taxon>Betaproteobacteria</taxon>
        <taxon>Burkholderiales</taxon>
        <taxon>Sphaerotilaceae</taxon>
        <taxon>Sphaerotilus</taxon>
    </lineage>
</organism>
<feature type="compositionally biased region" description="Basic residues" evidence="1">
    <location>
        <begin position="622"/>
        <end position="637"/>
    </location>
</feature>
<name>A0A059KHW4_9BURK</name>
<protein>
    <submittedName>
        <fullName evidence="2">Uncharacterized protein</fullName>
    </submittedName>
</protein>
<proteinExistence type="predicted"/>
<feature type="region of interest" description="Disordered" evidence="1">
    <location>
        <begin position="1"/>
        <end position="20"/>
    </location>
</feature>
<reference evidence="2 3" key="1">
    <citation type="journal article" date="2014" name="FEMS Microbiol. Ecol.">
        <title>Sphaerotilus natans encrusted with nanoball-shaped Fe(III) oxide minerals formed by nitrate-reducing mixotrophic Fe(II) oxidation.</title>
        <authorList>
            <person name="Park S."/>
            <person name="Kim D.H."/>
            <person name="Lee J.H."/>
            <person name="Hur H.G."/>
        </authorList>
    </citation>
    <scope>NUCLEOTIDE SEQUENCE [LARGE SCALE GENOMIC DNA]</scope>
    <source>
        <strain evidence="2 3">DSM 6575</strain>
    </source>
</reference>
<accession>A0A059KHW4</accession>
<keyword evidence="3" id="KW-1185">Reference proteome</keyword>
<dbReference type="Proteomes" id="UP000026714">
    <property type="component" value="Unassembled WGS sequence"/>
</dbReference>
<comment type="caution">
    <text evidence="2">The sequence shown here is derived from an EMBL/GenBank/DDBJ whole genome shotgun (WGS) entry which is preliminary data.</text>
</comment>
<feature type="compositionally biased region" description="Basic residues" evidence="1">
    <location>
        <begin position="681"/>
        <end position="694"/>
    </location>
</feature>
<evidence type="ECO:0000256" key="1">
    <source>
        <dbReference type="SAM" id="MobiDB-lite"/>
    </source>
</evidence>
<evidence type="ECO:0000313" key="3">
    <source>
        <dbReference type="Proteomes" id="UP000026714"/>
    </source>
</evidence>
<dbReference type="PATRIC" id="fig|1286631.3.peg.3259"/>
<evidence type="ECO:0000313" key="2">
    <source>
        <dbReference type="EMBL" id="KDB51037.1"/>
    </source>
</evidence>
<dbReference type="EMBL" id="AZRA01000101">
    <property type="protein sequence ID" value="KDB51037.1"/>
    <property type="molecule type" value="Genomic_DNA"/>
</dbReference>
<sequence>MPARRRHRVPDRQEDAEGQQQRRLAHGLAAVDAVGRVAVGVEPHVECPRLQRNVVGGRDLVGAGRVRQQQARGARAVHRLPAQLLGGQPAHALHEGALDLADVQRRVQRGADIVQHVGAQQPPFAGQRVDDDLAERRAVGEVEERPALQPLAVPVQAGRGVEAVAPELDARGIGQRDQLGEGQRLRARRHLAAGELHRLGRHLPARRQEGRQAVADLARRVLRRLAVEVGAGGGGGGGGVGHLVRVGGADPHPLEGQTQLVRDHLRYLGVQTLAHLGAAVVHQHRAVGVDMHQRAGLVEVRDVEADAELHRRQRQALLQHRAGGVEGGDLGAARVVAGALGQLVDQRRDDVVLDRLAVGRDVAVLGAVEVGAAYRQRVEPEPARHLVEDHLHRQGALRPAEAAKRRVALRVRARAVAVQIDVGQPVGVVEVAQRARHHRRRQVGRGAGVGDHLDLGAQQPPGLVMTDAVAELEAVAPAGDQEVVVAVRAQLDRALQPLRRQRRAGREQRRLRLLAAEAAAHAPALHLHLVRRQPQRVRDDVLHLGRVLGRAVHQQAVVLLRQRVGDLALQVELLLAAEAEAALQPVRRGGDRGRGVAALQAHRRHDVLLQPVRLQRVEHRRQRLDRRDLRRQRRRAPRLAARAGHDQEHRLAAPVHRALGQDRVVVHDRAAVVDAGNVGGRQHRDHAGHRAHPR</sequence>
<feature type="region of interest" description="Disordered" evidence="1">
    <location>
        <begin position="622"/>
        <end position="648"/>
    </location>
</feature>
<dbReference type="AlphaFoldDB" id="A0A059KHW4"/>
<feature type="region of interest" description="Disordered" evidence="1">
    <location>
        <begin position="675"/>
        <end position="694"/>
    </location>
</feature>
<gene>
    <name evidence="2" type="ORF">X805_33380</name>
</gene>